<feature type="transmembrane region" description="Helical" evidence="3">
    <location>
        <begin position="87"/>
        <end position="103"/>
    </location>
</feature>
<dbReference type="RefSeq" id="WP_208649828.1">
    <property type="nucleotide sequence ID" value="NZ_CP036528.1"/>
</dbReference>
<name>A0A4V1A362_9BACL</name>
<keyword evidence="2" id="KW-1003">Cell membrane</keyword>
<feature type="transmembrane region" description="Helical" evidence="3">
    <location>
        <begin position="57"/>
        <end position="81"/>
    </location>
</feature>
<dbReference type="InterPro" id="IPR003784">
    <property type="entry name" value="BioY"/>
</dbReference>
<dbReference type="PANTHER" id="PTHR34295:SF1">
    <property type="entry name" value="BIOTIN TRANSPORTER BIOY"/>
    <property type="match status" value="1"/>
</dbReference>
<dbReference type="PIRSF" id="PIRSF016661">
    <property type="entry name" value="BioY"/>
    <property type="match status" value="1"/>
</dbReference>
<dbReference type="EMBL" id="CP036528">
    <property type="protein sequence ID" value="QBK26140.1"/>
    <property type="molecule type" value="Genomic_DNA"/>
</dbReference>
<feature type="transmembrane region" description="Helical" evidence="3">
    <location>
        <begin position="7"/>
        <end position="25"/>
    </location>
</feature>
<dbReference type="Pfam" id="PF02632">
    <property type="entry name" value="BioY"/>
    <property type="match status" value="1"/>
</dbReference>
<evidence type="ECO:0000313" key="4">
    <source>
        <dbReference type="EMBL" id="QBK26140.1"/>
    </source>
</evidence>
<comment type="subcellular location">
    <subcellularLocation>
        <location evidence="2">Cell membrane</location>
        <topology evidence="2">Multi-pass membrane protein</topology>
    </subcellularLocation>
</comment>
<keyword evidence="2" id="KW-0813">Transport</keyword>
<evidence type="ECO:0000256" key="1">
    <source>
        <dbReference type="ARBA" id="ARBA00010692"/>
    </source>
</evidence>
<dbReference type="Proteomes" id="UP000291151">
    <property type="component" value="Chromosome"/>
</dbReference>
<keyword evidence="5" id="KW-1185">Reference proteome</keyword>
<keyword evidence="3" id="KW-0812">Transmembrane</keyword>
<dbReference type="GO" id="GO:0005886">
    <property type="term" value="C:plasma membrane"/>
    <property type="evidence" value="ECO:0007669"/>
    <property type="project" value="UniProtKB-SubCell"/>
</dbReference>
<feature type="transmembrane region" description="Helical" evidence="3">
    <location>
        <begin position="31"/>
        <end position="50"/>
    </location>
</feature>
<feature type="transmembrane region" description="Helical" evidence="3">
    <location>
        <begin position="110"/>
        <end position="132"/>
    </location>
</feature>
<dbReference type="AlphaFoldDB" id="A0A4V1A362"/>
<feature type="transmembrane region" description="Helical" evidence="3">
    <location>
        <begin position="144"/>
        <end position="169"/>
    </location>
</feature>
<dbReference type="PANTHER" id="PTHR34295">
    <property type="entry name" value="BIOTIN TRANSPORTER BIOY"/>
    <property type="match status" value="1"/>
</dbReference>
<accession>A0A4V1A362</accession>
<evidence type="ECO:0000313" key="5">
    <source>
        <dbReference type="Proteomes" id="UP000291151"/>
    </source>
</evidence>
<organism evidence="4 5">
    <name type="scientific">Ureibacillus thermophilus</name>
    <dbReference type="NCBI Taxonomy" id="367743"/>
    <lineage>
        <taxon>Bacteria</taxon>
        <taxon>Bacillati</taxon>
        <taxon>Bacillota</taxon>
        <taxon>Bacilli</taxon>
        <taxon>Bacillales</taxon>
        <taxon>Caryophanaceae</taxon>
        <taxon>Ureibacillus</taxon>
    </lineage>
</organism>
<keyword evidence="3" id="KW-1133">Transmembrane helix</keyword>
<gene>
    <name evidence="4" type="ORF">DKZ56_09830</name>
</gene>
<evidence type="ECO:0000256" key="2">
    <source>
        <dbReference type="PIRNR" id="PIRNR016661"/>
    </source>
</evidence>
<sequence length="182" mass="19079">MSLSKTYGLVVTAFGAAIIAVLAQITIPLPLIPITGQTLAIGLIVTILGLKYGTLSVLVYCLLGAIGLPVFTGMSGGVSIILGPTGGYIIGFIPAALIIGWYLNKFGYSYIHGLIANVTGMMLILVFGTLWLKFAADLSFPAAFLSGAVPFIPLELIKGGIAAWVGILVRQRLLQANLIKFV</sequence>
<comment type="similarity">
    <text evidence="1 2">Belongs to the BioY family.</text>
</comment>
<protein>
    <recommendedName>
        <fullName evidence="2">Biotin transporter</fullName>
    </recommendedName>
</protein>
<proteinExistence type="inferred from homology"/>
<dbReference type="Gene3D" id="1.10.1760.20">
    <property type="match status" value="1"/>
</dbReference>
<keyword evidence="2 3" id="KW-0472">Membrane</keyword>
<dbReference type="GO" id="GO:0015225">
    <property type="term" value="F:biotin transmembrane transporter activity"/>
    <property type="evidence" value="ECO:0007669"/>
    <property type="project" value="UniProtKB-UniRule"/>
</dbReference>
<evidence type="ECO:0000256" key="3">
    <source>
        <dbReference type="SAM" id="Phobius"/>
    </source>
</evidence>
<dbReference type="KEGG" id="uth:DKZ56_09830"/>
<reference evidence="4 5" key="1">
    <citation type="submission" date="2019-02" db="EMBL/GenBank/DDBJ databases">
        <title>Ureibacillus thermophilus.</title>
        <authorList>
            <person name="Sunny J.S."/>
            <person name="Natarajan A."/>
            <person name="Saleena L.M."/>
        </authorList>
    </citation>
    <scope>NUCLEOTIDE SEQUENCE [LARGE SCALE GENOMIC DNA]</scope>
    <source>
        <strain evidence="4 5">LM102</strain>
    </source>
</reference>